<gene>
    <name evidence="9" type="ORF">P775_26365</name>
</gene>
<dbReference type="AlphaFoldDB" id="A0A2G8QZZ0"/>
<evidence type="ECO:0000256" key="3">
    <source>
        <dbReference type="ARBA" id="ARBA00022475"/>
    </source>
</evidence>
<dbReference type="Pfam" id="PF00528">
    <property type="entry name" value="BPD_transp_1"/>
    <property type="match status" value="2"/>
</dbReference>
<feature type="transmembrane region" description="Helical" evidence="7">
    <location>
        <begin position="425"/>
        <end position="446"/>
    </location>
</feature>
<dbReference type="PANTHER" id="PTHR47737">
    <property type="entry name" value="GLYCINE BETAINE/PROLINE BETAINE TRANSPORT SYSTEM PERMEASE PROTEIN PROW"/>
    <property type="match status" value="1"/>
</dbReference>
<keyword evidence="3" id="KW-1003">Cell membrane</keyword>
<evidence type="ECO:0000259" key="8">
    <source>
        <dbReference type="PROSITE" id="PS50928"/>
    </source>
</evidence>
<comment type="similarity">
    <text evidence="7">Belongs to the binding-protein-dependent transport system permease family.</text>
</comment>
<dbReference type="Proteomes" id="UP000231259">
    <property type="component" value="Unassembled WGS sequence"/>
</dbReference>
<feature type="transmembrane region" description="Helical" evidence="7">
    <location>
        <begin position="161"/>
        <end position="184"/>
    </location>
</feature>
<evidence type="ECO:0000256" key="5">
    <source>
        <dbReference type="ARBA" id="ARBA00022989"/>
    </source>
</evidence>
<dbReference type="EMBL" id="AWWI01000180">
    <property type="protein sequence ID" value="PIL14833.1"/>
    <property type="molecule type" value="Genomic_DNA"/>
</dbReference>
<keyword evidence="2 7" id="KW-0813">Transport</keyword>
<feature type="transmembrane region" description="Helical" evidence="7">
    <location>
        <begin position="360"/>
        <end position="377"/>
    </location>
</feature>
<feature type="domain" description="ABC transmembrane type-1" evidence="8">
    <location>
        <begin position="157"/>
        <end position="336"/>
    </location>
</feature>
<feature type="transmembrane region" description="Helical" evidence="7">
    <location>
        <begin position="204"/>
        <end position="230"/>
    </location>
</feature>
<dbReference type="SUPFAM" id="SSF161098">
    <property type="entry name" value="MetI-like"/>
    <property type="match status" value="2"/>
</dbReference>
<dbReference type="Gene3D" id="1.10.3720.10">
    <property type="entry name" value="MetI-like"/>
    <property type="match status" value="2"/>
</dbReference>
<dbReference type="PANTHER" id="PTHR47737:SF1">
    <property type="entry name" value="GLYCINE BETAINE_PROLINE BETAINE TRANSPORT SYSTEM PERMEASE PROTEIN PROW"/>
    <property type="match status" value="1"/>
</dbReference>
<feature type="transmembrane region" description="Helical" evidence="7">
    <location>
        <begin position="476"/>
        <end position="498"/>
    </location>
</feature>
<dbReference type="OrthoDB" id="9815258at2"/>
<dbReference type="GO" id="GO:0043190">
    <property type="term" value="C:ATP-binding cassette (ABC) transporter complex"/>
    <property type="evidence" value="ECO:0007669"/>
    <property type="project" value="TreeGrafter"/>
</dbReference>
<keyword evidence="10" id="KW-1185">Reference proteome</keyword>
<dbReference type="CDD" id="cd06261">
    <property type="entry name" value="TM_PBP2"/>
    <property type="match status" value="2"/>
</dbReference>
<evidence type="ECO:0000256" key="2">
    <source>
        <dbReference type="ARBA" id="ARBA00022448"/>
    </source>
</evidence>
<protein>
    <recommendedName>
        <fullName evidence="8">ABC transmembrane type-1 domain-containing protein</fullName>
    </recommendedName>
</protein>
<keyword evidence="6 7" id="KW-0472">Membrane</keyword>
<evidence type="ECO:0000256" key="4">
    <source>
        <dbReference type="ARBA" id="ARBA00022692"/>
    </source>
</evidence>
<name>A0A2G8QZZ0_9RHOB</name>
<feature type="transmembrane region" description="Helical" evidence="7">
    <location>
        <begin position="587"/>
        <end position="614"/>
    </location>
</feature>
<feature type="domain" description="ABC transmembrane type-1" evidence="8">
    <location>
        <begin position="473"/>
        <end position="652"/>
    </location>
</feature>
<comment type="caution">
    <text evidence="9">The sequence shown here is derived from an EMBL/GenBank/DDBJ whole genome shotgun (WGS) entry which is preliminary data.</text>
</comment>
<evidence type="ECO:0000256" key="7">
    <source>
        <dbReference type="RuleBase" id="RU363032"/>
    </source>
</evidence>
<sequence>MSQPFQMPRFLAAPRLLSPRLSLAQVPLIWQFAVIIALGLALSALWGGALRWPEAWVIPMRGWITRFFEWLGEDAGIGSYKVRDLTRFLADLLDQPLTWAEYLLYRGIRPLDLPPLPWVSIVLGAAILGHWVGGWRLALFSASCLLYLAVFGLWRDGMRTLTIVIVAVPFAVSIGLWLGIWAVRSRRVAAVVSPMFDLMQATPHMAYLVPVVILFGFGQVPALIATVIFAMPPMARCVILALQTVPPEITEAGTMSGCTPRQLLWKVQIPAGKRILMLGVNQVVMQTLAMVVIASLVGATGLGQQLLTSLQQLKLGAAVEQGLGIVMIAIVLDRVTQAWANRPTDYAARGRSWRFRHRHALAFGAALIVSFALAALFKEASVLPKRLTVTFGTQMDEAVRWFAKVSYDYIQPVRDFITVEMLIPLRDFCLAVPWVVVVGLVGAAGLRLGGRGTALLCMGLVLGIVLFGFWEPAVLTVYLVFSAVVICVCIGLPIGIWASRSPRVARPVMAICDTLQTFPSFIYLIPVIMLLKVGDLSNIVAILAYATVPSIRYTYLGLRRIPDVTIEAAIANGATPRQRLFKVELPVALPEIMLGLNQTIMMALSMVAITALIGSRDLGQEIYRALPTADTGRGILAGLSIAAIGIVADRLIQGWANKRKKHLGVG</sequence>
<organism evidence="9 10">
    <name type="scientific">Puniceibacterium antarcticum</name>
    <dbReference type="NCBI Taxonomy" id="1206336"/>
    <lineage>
        <taxon>Bacteria</taxon>
        <taxon>Pseudomonadati</taxon>
        <taxon>Pseudomonadota</taxon>
        <taxon>Alphaproteobacteria</taxon>
        <taxon>Rhodobacterales</taxon>
        <taxon>Paracoccaceae</taxon>
        <taxon>Puniceibacterium</taxon>
    </lineage>
</organism>
<feature type="transmembrane region" description="Helical" evidence="7">
    <location>
        <begin position="283"/>
        <end position="302"/>
    </location>
</feature>
<evidence type="ECO:0000256" key="6">
    <source>
        <dbReference type="ARBA" id="ARBA00023136"/>
    </source>
</evidence>
<dbReference type="InterPro" id="IPR035906">
    <property type="entry name" value="MetI-like_sf"/>
</dbReference>
<accession>A0A2G8QZZ0</accession>
<proteinExistence type="inferred from homology"/>
<evidence type="ECO:0000256" key="1">
    <source>
        <dbReference type="ARBA" id="ARBA00004651"/>
    </source>
</evidence>
<keyword evidence="4 7" id="KW-0812">Transmembrane</keyword>
<dbReference type="PROSITE" id="PS50928">
    <property type="entry name" value="ABC_TM1"/>
    <property type="match status" value="2"/>
</dbReference>
<evidence type="ECO:0000313" key="10">
    <source>
        <dbReference type="Proteomes" id="UP000231259"/>
    </source>
</evidence>
<dbReference type="InterPro" id="IPR000515">
    <property type="entry name" value="MetI-like"/>
</dbReference>
<reference evidence="9 10" key="1">
    <citation type="submission" date="2013-09" db="EMBL/GenBank/DDBJ databases">
        <title>Genome sequencing of Phaeobacter antarcticus sp. nov. SM1211.</title>
        <authorList>
            <person name="Zhang X.-Y."/>
            <person name="Liu C."/>
            <person name="Chen X.-L."/>
            <person name="Xie B.-B."/>
            <person name="Qin Q.-L."/>
            <person name="Rong J.-C."/>
            <person name="Zhang Y.-Z."/>
        </authorList>
    </citation>
    <scope>NUCLEOTIDE SEQUENCE [LARGE SCALE GENOMIC DNA]</scope>
    <source>
        <strain evidence="9 10">SM1211</strain>
    </source>
</reference>
<comment type="subcellular location">
    <subcellularLocation>
        <location evidence="1 7">Cell membrane</location>
        <topology evidence="1 7">Multi-pass membrane protein</topology>
    </subcellularLocation>
</comment>
<dbReference type="GO" id="GO:0015226">
    <property type="term" value="F:carnitine transmembrane transporter activity"/>
    <property type="evidence" value="ECO:0007669"/>
    <property type="project" value="TreeGrafter"/>
</dbReference>
<evidence type="ECO:0000313" key="9">
    <source>
        <dbReference type="EMBL" id="PIL14833.1"/>
    </source>
</evidence>
<feature type="transmembrane region" description="Helical" evidence="7">
    <location>
        <begin position="634"/>
        <end position="652"/>
    </location>
</feature>
<dbReference type="GO" id="GO:0015871">
    <property type="term" value="P:choline transport"/>
    <property type="evidence" value="ECO:0007669"/>
    <property type="project" value="TreeGrafter"/>
</dbReference>
<dbReference type="FunFam" id="1.10.3720.10:FF:000001">
    <property type="entry name" value="Glycine betaine ABC transporter, permease"/>
    <property type="match status" value="2"/>
</dbReference>
<dbReference type="GO" id="GO:0005275">
    <property type="term" value="F:amine transmembrane transporter activity"/>
    <property type="evidence" value="ECO:0007669"/>
    <property type="project" value="TreeGrafter"/>
</dbReference>
<feature type="transmembrane region" description="Helical" evidence="7">
    <location>
        <begin position="137"/>
        <end position="154"/>
    </location>
</feature>
<keyword evidence="5 7" id="KW-1133">Transmembrane helix</keyword>
<dbReference type="GO" id="GO:0031460">
    <property type="term" value="P:glycine betaine transport"/>
    <property type="evidence" value="ECO:0007669"/>
    <property type="project" value="TreeGrafter"/>
</dbReference>
<feature type="transmembrane region" description="Helical" evidence="7">
    <location>
        <begin position="453"/>
        <end position="470"/>
    </location>
</feature>
<feature type="transmembrane region" description="Helical" evidence="7">
    <location>
        <begin position="28"/>
        <end position="50"/>
    </location>
</feature>